<feature type="region of interest" description="Disordered" evidence="1">
    <location>
        <begin position="90"/>
        <end position="159"/>
    </location>
</feature>
<protein>
    <submittedName>
        <fullName evidence="2">Uncharacterized protein</fullName>
    </submittedName>
</protein>
<dbReference type="Proteomes" id="UP000275408">
    <property type="component" value="Unassembled WGS sequence"/>
</dbReference>
<gene>
    <name evidence="2" type="ORF">pdam_00020101</name>
</gene>
<dbReference type="EMBL" id="RCHS01000487">
    <property type="protein sequence ID" value="RMX58558.1"/>
    <property type="molecule type" value="Genomic_DNA"/>
</dbReference>
<evidence type="ECO:0000313" key="2">
    <source>
        <dbReference type="EMBL" id="RMX58558.1"/>
    </source>
</evidence>
<organism evidence="2 3">
    <name type="scientific">Pocillopora damicornis</name>
    <name type="common">Cauliflower coral</name>
    <name type="synonym">Millepora damicornis</name>
    <dbReference type="NCBI Taxonomy" id="46731"/>
    <lineage>
        <taxon>Eukaryota</taxon>
        <taxon>Metazoa</taxon>
        <taxon>Cnidaria</taxon>
        <taxon>Anthozoa</taxon>
        <taxon>Hexacorallia</taxon>
        <taxon>Scleractinia</taxon>
        <taxon>Astrocoeniina</taxon>
        <taxon>Pocilloporidae</taxon>
        <taxon>Pocillopora</taxon>
    </lineage>
</organism>
<sequence>MLHTKQRYAKKLVAHYIERRTDNDENRAKRKQQEYNDIDWEDLYHRNQLSSLKVGELELYINHHNISIKGEKDEKVRVKAHISDKILTSIVQDSQNDIQPASDSNSESDSDIDRVERIVGFSSNSSESNDSGDQAAVSQQEQEAEETIPESRTSRYGRKRTRFLQENYVPWHNIHVEM</sequence>
<proteinExistence type="predicted"/>
<evidence type="ECO:0000256" key="1">
    <source>
        <dbReference type="SAM" id="MobiDB-lite"/>
    </source>
</evidence>
<feature type="compositionally biased region" description="Polar residues" evidence="1">
    <location>
        <begin position="90"/>
        <end position="101"/>
    </location>
</feature>
<evidence type="ECO:0000313" key="3">
    <source>
        <dbReference type="Proteomes" id="UP000275408"/>
    </source>
</evidence>
<name>A0A3M6UZ25_POCDA</name>
<dbReference type="AlphaFoldDB" id="A0A3M6UZ25"/>
<keyword evidence="3" id="KW-1185">Reference proteome</keyword>
<feature type="compositionally biased region" description="Low complexity" evidence="1">
    <location>
        <begin position="122"/>
        <end position="141"/>
    </location>
</feature>
<comment type="caution">
    <text evidence="2">The sequence shown here is derived from an EMBL/GenBank/DDBJ whole genome shotgun (WGS) entry which is preliminary data.</text>
</comment>
<reference evidence="2 3" key="1">
    <citation type="journal article" date="2018" name="Sci. Rep.">
        <title>Comparative analysis of the Pocillopora damicornis genome highlights role of immune system in coral evolution.</title>
        <authorList>
            <person name="Cunning R."/>
            <person name="Bay R.A."/>
            <person name="Gillette P."/>
            <person name="Baker A.C."/>
            <person name="Traylor-Knowles N."/>
        </authorList>
    </citation>
    <scope>NUCLEOTIDE SEQUENCE [LARGE SCALE GENOMIC DNA]</scope>
    <source>
        <strain evidence="2">RSMAS</strain>
        <tissue evidence="2">Whole animal</tissue>
    </source>
</reference>
<accession>A0A3M6UZ25</accession>